<dbReference type="AlphaFoldDB" id="A0A381SUU0"/>
<evidence type="ECO:0000313" key="1">
    <source>
        <dbReference type="EMBL" id="SVA07726.1"/>
    </source>
</evidence>
<gene>
    <name evidence="1" type="ORF">METZ01_LOCUS60580</name>
</gene>
<reference evidence="1" key="1">
    <citation type="submission" date="2018-05" db="EMBL/GenBank/DDBJ databases">
        <authorList>
            <person name="Lanie J.A."/>
            <person name="Ng W.-L."/>
            <person name="Kazmierczak K.M."/>
            <person name="Andrzejewski T.M."/>
            <person name="Davidsen T.M."/>
            <person name="Wayne K.J."/>
            <person name="Tettelin H."/>
            <person name="Glass J.I."/>
            <person name="Rusch D."/>
            <person name="Podicherti R."/>
            <person name="Tsui H.-C.T."/>
            <person name="Winkler M.E."/>
        </authorList>
    </citation>
    <scope>NUCLEOTIDE SEQUENCE</scope>
</reference>
<evidence type="ECO:0008006" key="2">
    <source>
        <dbReference type="Google" id="ProtNLM"/>
    </source>
</evidence>
<dbReference type="PROSITE" id="PS51257">
    <property type="entry name" value="PROKAR_LIPOPROTEIN"/>
    <property type="match status" value="1"/>
</dbReference>
<dbReference type="Pfam" id="PF05960">
    <property type="entry name" value="DUF885"/>
    <property type="match status" value="2"/>
</dbReference>
<proteinExistence type="predicted"/>
<accession>A0A381SUU0</accession>
<dbReference type="EMBL" id="UINC01003602">
    <property type="protein sequence ID" value="SVA07726.1"/>
    <property type="molecule type" value="Genomic_DNA"/>
</dbReference>
<sequence>MKIIVKNIIYLLFYGLIISCNSDNNIPSVKNKYQDLVKIFQDFRAIQKPSITDGVPDYSPKAMAHQKASLDNLQAQLGLIDTAGWSVSDRVEYHLVKAEMHGLEFYHMVLKPWSRDPGFYLQTQDGAGPTRAAYFYIDEFPIKDEELTEARIKLIALPEVLSQAKKNLTDGAGDLAYSALHYLHYEIILYERIYKKIKEHHPELESIAAKALEAVKEYDSWLKENKSKMTAQAGVGKDNYNWWMKNVQLIPYTWDELYDIIMREDDRLLTMVALERNRNRDLPELKPVSSREEHAQQKIEALKHVMKFTEAESLFAIPEWIGFEEYLGGANALATGWNDAFANSYVGSGETSEWPGIRDFFHQTADREPLPEQTHEFIGHHLDHGYNRRDTRVILGAERQYAIEMIRLEGWAFWLEEMMMHAGYLDGKSARSREIVYWQAAFRTCRAVADLKMHSNEFSLQDAIDYVAECAPNGWNIPNGPHAWYEMQTNLRYVGWHMGMVIGKLAMNQLIAERIRQQGNDFTYKGFFEEYFEAGIIPMALIQWQLTGNDNEIKNLGN</sequence>
<organism evidence="1">
    <name type="scientific">marine metagenome</name>
    <dbReference type="NCBI Taxonomy" id="408172"/>
    <lineage>
        <taxon>unclassified sequences</taxon>
        <taxon>metagenomes</taxon>
        <taxon>ecological metagenomes</taxon>
    </lineage>
</organism>
<dbReference type="InterPro" id="IPR010281">
    <property type="entry name" value="DUF885"/>
</dbReference>
<protein>
    <recommendedName>
        <fullName evidence="2">DUF885 domain-containing protein</fullName>
    </recommendedName>
</protein>
<name>A0A381SUU0_9ZZZZ</name>